<evidence type="ECO:0000256" key="1">
    <source>
        <dbReference type="ARBA" id="ARBA00007905"/>
    </source>
</evidence>
<protein>
    <submittedName>
        <fullName evidence="5">Chromosome 3, complete genome</fullName>
    </submittedName>
</protein>
<keyword evidence="7" id="KW-1185">Reference proteome</keyword>
<reference evidence="6" key="5">
    <citation type="submission" date="2017-01" db="UniProtKB">
        <authorList>
            <consortium name="EnsemblFungi"/>
        </authorList>
    </citation>
    <scope>IDENTIFICATION</scope>
    <source>
        <strain evidence="6">PH-1 / ATCC MYA-4620 / FGSC 9075 / NRRL 31084</strain>
    </source>
</reference>
<dbReference type="InterPro" id="IPR023210">
    <property type="entry name" value="NADP_OxRdtase_dom"/>
</dbReference>
<dbReference type="PANTHER" id="PTHR43827:SF3">
    <property type="entry name" value="NADP-DEPENDENT OXIDOREDUCTASE DOMAIN-CONTAINING PROTEIN"/>
    <property type="match status" value="1"/>
</dbReference>
<name>A0A0E0SN05_GIBZE</name>
<dbReference type="VEuPathDB" id="FungiDB:FGRAMPH1_01G16371"/>
<dbReference type="Pfam" id="PF00248">
    <property type="entry name" value="Aldo_ket_red"/>
    <property type="match status" value="1"/>
</dbReference>
<dbReference type="SUPFAM" id="SSF51430">
    <property type="entry name" value="NAD(P)-linked oxidoreductase"/>
    <property type="match status" value="1"/>
</dbReference>
<dbReference type="Proteomes" id="UP000070720">
    <property type="component" value="Chromosome 3"/>
</dbReference>
<dbReference type="InterPro" id="IPR036812">
    <property type="entry name" value="NAD(P)_OxRdtase_dom_sf"/>
</dbReference>
<keyword evidence="2" id="KW-0521">NADP</keyword>
<dbReference type="InterPro" id="IPR020471">
    <property type="entry name" value="AKR"/>
</dbReference>
<organism evidence="6">
    <name type="scientific">Gibberella zeae (strain ATCC MYA-4620 / CBS 123657 / FGSC 9075 / NRRL 31084 / PH-1)</name>
    <name type="common">Wheat head blight fungus</name>
    <name type="synonym">Fusarium graminearum</name>
    <dbReference type="NCBI Taxonomy" id="229533"/>
    <lineage>
        <taxon>Eukaryota</taxon>
        <taxon>Fungi</taxon>
        <taxon>Dikarya</taxon>
        <taxon>Ascomycota</taxon>
        <taxon>Pezizomycotina</taxon>
        <taxon>Sordariomycetes</taxon>
        <taxon>Hypocreomycetidae</taxon>
        <taxon>Hypocreales</taxon>
        <taxon>Nectriaceae</taxon>
        <taxon>Fusarium</taxon>
    </lineage>
</organism>
<dbReference type="Gene3D" id="3.20.20.100">
    <property type="entry name" value="NADP-dependent oxidoreductase domain"/>
    <property type="match status" value="1"/>
</dbReference>
<evidence type="ECO:0000256" key="3">
    <source>
        <dbReference type="ARBA" id="ARBA00023002"/>
    </source>
</evidence>
<comment type="similarity">
    <text evidence="1">Belongs to the aldo/keto reductase family.</text>
</comment>
<keyword evidence="3" id="KW-0560">Oxidoreductase</keyword>
<evidence type="ECO:0000256" key="2">
    <source>
        <dbReference type="ARBA" id="ARBA00022857"/>
    </source>
</evidence>
<reference evidence="5 7" key="4">
    <citation type="journal article" date="2015" name="BMC Genomics">
        <title>The completed genome sequence of the pathogenic ascomycete fungus Fusarium graminearum.</title>
        <authorList>
            <person name="King R."/>
            <person name="Urban M."/>
            <person name="Hammond-Kosack M.C."/>
            <person name="Hassani-Pak K."/>
            <person name="Hammond-Kosack K.E."/>
        </authorList>
    </citation>
    <scope>NUCLEOTIDE SEQUENCE [LARGE SCALE GENOMIC DNA]</scope>
    <source>
        <strain evidence="7">ATCC MYA-4620 / CBS 123657 / FGSC 9075 / NRRL 31084 / PH-1</strain>
        <strain evidence="5">PH-1</strain>
    </source>
</reference>
<dbReference type="GO" id="GO:0016616">
    <property type="term" value="F:oxidoreductase activity, acting on the CH-OH group of donors, NAD or NADP as acceptor"/>
    <property type="evidence" value="ECO:0007669"/>
    <property type="project" value="UniProtKB-ARBA"/>
</dbReference>
<proteinExistence type="inferred from homology"/>
<reference evidence="6 7" key="2">
    <citation type="journal article" date="2010" name="Nature">
        <title>Comparative genomics reveals mobile pathogenicity chromosomes in Fusarium.</title>
        <authorList>
            <person name="Ma L.J."/>
            <person name="van der Does H.C."/>
            <person name="Borkovich K.A."/>
            <person name="Coleman J.J."/>
            <person name="Daboussi M.J."/>
            <person name="Di Pietro A."/>
            <person name="Dufresne M."/>
            <person name="Freitag M."/>
            <person name="Grabherr M."/>
            <person name="Henrissat B."/>
            <person name="Houterman P.M."/>
            <person name="Kang S."/>
            <person name="Shim W.B."/>
            <person name="Woloshuk C."/>
            <person name="Xie X."/>
            <person name="Xu J.R."/>
            <person name="Antoniw J."/>
            <person name="Baker S.E."/>
            <person name="Bluhm B.H."/>
            <person name="Breakspear A."/>
            <person name="Brown D.W."/>
            <person name="Butchko R.A."/>
            <person name="Chapman S."/>
            <person name="Coulson R."/>
            <person name="Coutinho P.M."/>
            <person name="Danchin E.G."/>
            <person name="Diener A."/>
            <person name="Gale L.R."/>
            <person name="Gardiner D.M."/>
            <person name="Goff S."/>
            <person name="Hammond-Kosack K.E."/>
            <person name="Hilburn K."/>
            <person name="Hua-Van A."/>
            <person name="Jonkers W."/>
            <person name="Kazan K."/>
            <person name="Kodira C.D."/>
            <person name="Koehrsen M."/>
            <person name="Kumar L."/>
            <person name="Lee Y.H."/>
            <person name="Li L."/>
            <person name="Manners J.M."/>
            <person name="Miranda-Saavedra D."/>
            <person name="Mukherjee M."/>
            <person name="Park G."/>
            <person name="Park J."/>
            <person name="Park S.Y."/>
            <person name="Proctor R.H."/>
            <person name="Regev A."/>
            <person name="Ruiz-Roldan M.C."/>
            <person name="Sain D."/>
            <person name="Sakthikumar S."/>
            <person name="Sykes S."/>
            <person name="Schwartz D.C."/>
            <person name="Turgeon B.G."/>
            <person name="Wapinski I."/>
            <person name="Yoder O."/>
            <person name="Young S."/>
            <person name="Zeng Q."/>
            <person name="Zhou S."/>
            <person name="Galagan J."/>
            <person name="Cuomo C.A."/>
            <person name="Kistler H.C."/>
            <person name="Rep M."/>
        </authorList>
    </citation>
    <scope>GENOME REANNOTATION</scope>
    <source>
        <strain evidence="7">ATCC MYA-4620 / CBS 123657 / FGSC 9075 / NRRL 31084 / PH-1</strain>
        <strain evidence="6">PH-1 / ATCC MYA-4620 / FGSC 9075 / NRRL 31084</strain>
    </source>
</reference>
<dbReference type="EMBL" id="HG970334">
    <property type="protein sequence ID" value="CEF87818.1"/>
    <property type="molecule type" value="Genomic_DNA"/>
</dbReference>
<evidence type="ECO:0000313" key="5">
    <source>
        <dbReference type="EMBL" id="CEF87818.1"/>
    </source>
</evidence>
<reference evidence="6 7" key="1">
    <citation type="journal article" date="2007" name="Science">
        <title>The Fusarium graminearum genome reveals a link between localized polymorphism and pathogen specialization.</title>
        <authorList>
            <person name="Cuomo C.A."/>
            <person name="Gueldener U."/>
            <person name="Xu J.-R."/>
            <person name="Trail F."/>
            <person name="Turgeon B.G."/>
            <person name="Di Pietro A."/>
            <person name="Walton J.D."/>
            <person name="Ma L.-J."/>
            <person name="Baker S.E."/>
            <person name="Rep M."/>
            <person name="Adam G."/>
            <person name="Antoniw J."/>
            <person name="Baldwin T."/>
            <person name="Calvo S.E."/>
            <person name="Chang Y.-L."/>
            <person name="DeCaprio D."/>
            <person name="Gale L.R."/>
            <person name="Gnerre S."/>
            <person name="Goswami R.S."/>
            <person name="Hammond-Kosack K."/>
            <person name="Harris L.J."/>
            <person name="Hilburn K."/>
            <person name="Kennell J.C."/>
            <person name="Kroken S."/>
            <person name="Magnuson J.K."/>
            <person name="Mannhaupt G."/>
            <person name="Mauceli E.W."/>
            <person name="Mewes H.-W."/>
            <person name="Mitterbauer R."/>
            <person name="Muehlbauer G."/>
            <person name="Muensterkoetter M."/>
            <person name="Nelson D."/>
            <person name="O'Donnell K."/>
            <person name="Ouellet T."/>
            <person name="Qi W."/>
            <person name="Quesneville H."/>
            <person name="Roncero M.I.G."/>
            <person name="Seong K.-Y."/>
            <person name="Tetko I.V."/>
            <person name="Urban M."/>
            <person name="Waalwijk C."/>
            <person name="Ward T.J."/>
            <person name="Yao J."/>
            <person name="Birren B.W."/>
            <person name="Kistler H.C."/>
        </authorList>
    </citation>
    <scope>NUCLEOTIDE SEQUENCE [LARGE SCALE GENOMIC DNA]</scope>
    <source>
        <strain evidence="7">ATCC MYA-4620 / CBS 123657 / FGSC 9075 / NRRL 31084 / PH-1</strain>
        <strain evidence="6">PH-1 / ATCC MYA-4620 / FGSC 9075 / NRRL 31084</strain>
    </source>
</reference>
<evidence type="ECO:0000259" key="4">
    <source>
        <dbReference type="Pfam" id="PF00248"/>
    </source>
</evidence>
<dbReference type="PANTHER" id="PTHR43827">
    <property type="entry name" value="2,5-DIKETO-D-GLUCONIC ACID REDUCTASE"/>
    <property type="match status" value="1"/>
</dbReference>
<feature type="domain" description="NADP-dependent oxidoreductase" evidence="4">
    <location>
        <begin position="27"/>
        <end position="220"/>
    </location>
</feature>
<reference key="3">
    <citation type="submission" date="2014-02" db="EMBL/GenBank/DDBJ databases">
        <title>A revised Fusarium graminearum genomic reference sequence using whole shotgun re-sequencing.</title>
        <authorList>
            <person name="King R."/>
            <person name="Urban M."/>
            <person name="Hassani-Pak K."/>
            <person name="Hammond-Kosack K."/>
        </authorList>
    </citation>
    <scope>NUCLEOTIDE SEQUENCE</scope>
    <source>
        <strain>PH-1</strain>
    </source>
</reference>
<dbReference type="eggNOG" id="KOG1577">
    <property type="taxonomic scope" value="Eukaryota"/>
</dbReference>
<evidence type="ECO:0000313" key="6">
    <source>
        <dbReference type="EnsemblFungi" id="CEF87818"/>
    </source>
</evidence>
<dbReference type="InParanoid" id="A0A0E0SN05"/>
<dbReference type="EnsemblFungi" id="CEF87818">
    <property type="protein sequence ID" value="CEF87818"/>
    <property type="gene ID" value="FGRRES_04811"/>
</dbReference>
<evidence type="ECO:0000313" key="7">
    <source>
        <dbReference type="Proteomes" id="UP000070720"/>
    </source>
</evidence>
<accession>A0A0E0SN05</accession>
<gene>
    <name evidence="6" type="primary">FG04811.1</name>
    <name evidence="5" type="ORF">FGRAMPH1_01T16371</name>
</gene>
<dbReference type="AlphaFoldDB" id="A0A0E0SN05"/>
<sequence>MAPLSPILLQGKAPIPHFIYGTAWKWEHTADNVLEALDAGFRAIDTAPQSQNYNEALVGKALSTWLTLHPQEDATQQGIFLQSKFTDARGFKDYPKVFQDNDSPLEQVEKSLKQTLAYLGRGDAGQPPLDALLLHSPLQTIEETMEYWAAMEAQVPSRVTYLGICNVSLPTFSQLYERATIKPMIVQNDFRPAHGFDVSLLEYCRKRDIVYQAYAVLKGNMTLLESPLVRWLAHERGIGEPEALYCLLLSCWDGTLCILNGTRNKVVMEKDLALIERIGKLDNYIIDGFWEAMSSSESIDWPSDKSA</sequence>